<evidence type="ECO:0000313" key="4">
    <source>
        <dbReference type="Proteomes" id="UP000600547"/>
    </source>
</evidence>
<feature type="region of interest" description="Disordered" evidence="1">
    <location>
        <begin position="304"/>
        <end position="362"/>
    </location>
</feature>
<proteinExistence type="predicted"/>
<evidence type="ECO:0000256" key="1">
    <source>
        <dbReference type="SAM" id="MobiDB-lite"/>
    </source>
</evidence>
<evidence type="ECO:0000313" key="3">
    <source>
        <dbReference type="EMBL" id="GGM29203.1"/>
    </source>
</evidence>
<feature type="domain" description="DUF4097" evidence="2">
    <location>
        <begin position="123"/>
        <end position="290"/>
    </location>
</feature>
<accession>A0A8H9GI49</accession>
<reference evidence="4" key="1">
    <citation type="journal article" date="2019" name="Int. J. Syst. Evol. Microbiol.">
        <title>The Global Catalogue of Microorganisms (GCM) 10K type strain sequencing project: providing services to taxonomists for standard genome sequencing and annotation.</title>
        <authorList>
            <consortium name="The Broad Institute Genomics Platform"/>
            <consortium name="The Broad Institute Genome Sequencing Center for Infectious Disease"/>
            <person name="Wu L."/>
            <person name="Ma J."/>
        </authorList>
    </citation>
    <scope>NUCLEOTIDE SEQUENCE [LARGE SCALE GENOMIC DNA]</scope>
    <source>
        <strain evidence="4">JCM 31047</strain>
    </source>
</reference>
<evidence type="ECO:0000259" key="2">
    <source>
        <dbReference type="Pfam" id="PF13349"/>
    </source>
</evidence>
<dbReference type="Proteomes" id="UP000600547">
    <property type="component" value="Unassembled WGS sequence"/>
</dbReference>
<organism evidence="3 4">
    <name type="scientific">Deinococcus arenae</name>
    <dbReference type="NCBI Taxonomy" id="1452751"/>
    <lineage>
        <taxon>Bacteria</taxon>
        <taxon>Thermotogati</taxon>
        <taxon>Deinococcota</taxon>
        <taxon>Deinococci</taxon>
        <taxon>Deinococcales</taxon>
        <taxon>Deinococcaceae</taxon>
        <taxon>Deinococcus</taxon>
    </lineage>
</organism>
<dbReference type="EMBL" id="BMQG01000001">
    <property type="protein sequence ID" value="GGM29203.1"/>
    <property type="molecule type" value="Genomic_DNA"/>
</dbReference>
<name>A0A8H9GI49_9DEIO</name>
<gene>
    <name evidence="3" type="ORF">GCM10008956_01500</name>
</gene>
<protein>
    <recommendedName>
        <fullName evidence="2">DUF4097 domain-containing protein</fullName>
    </recommendedName>
</protein>
<feature type="compositionally biased region" description="Low complexity" evidence="1">
    <location>
        <begin position="344"/>
        <end position="362"/>
    </location>
</feature>
<dbReference type="Pfam" id="PF13349">
    <property type="entry name" value="DUF4097"/>
    <property type="match status" value="1"/>
</dbReference>
<dbReference type="InterPro" id="IPR025164">
    <property type="entry name" value="Toastrack_DUF4097"/>
</dbReference>
<dbReference type="RefSeq" id="WP_229780980.1">
    <property type="nucleotide sequence ID" value="NZ_BMQG01000001.1"/>
</dbReference>
<dbReference type="AlphaFoldDB" id="A0A8H9GI49"/>
<comment type="caution">
    <text evidence="3">The sequence shown here is derived from an EMBL/GenBank/DDBJ whole genome shotgun (WGS) entry which is preliminary data.</text>
</comment>
<keyword evidence="4" id="KW-1185">Reference proteome</keyword>
<sequence>MTTVPPSRPLAPTLGRMAWGLLFAAAGFVLVWQGSGRTLTPGMSVQDTPISVLLDGPLPLDLASSAAVNASGDRSDLTVTPLPGGSEYALRGRAHHRARNPVQADVTRQGRAITASVSLNVQPLRERGVIISGPEGVQHTLDLALSRDLPVTLSTSTASGDQHLTLTPLRLRALTVRSDSGDQTLSLPAREAGAVSAVSRSGAVTLTAPRGSLTDALRVNTSSGDQTLNLTGLTTQTLGIGTDSGDVRMTLPAITGRGTVTTGSGDIRLTATTRTRGTLDVRTQSGHVTLILPPGLTARVRYPDRDTQTFPPGQPPSPAPDLDVFVDGRAVNVNPSQAQDDARAGATAPAPTDSTPTRPFRR</sequence>